<feature type="transmembrane region" description="Helical" evidence="1">
    <location>
        <begin position="6"/>
        <end position="25"/>
    </location>
</feature>
<keyword evidence="1" id="KW-0812">Transmembrane</keyword>
<accession>A0ABR9QG81</accession>
<gene>
    <name evidence="2" type="ORF">IMZ08_05370</name>
</gene>
<keyword evidence="1" id="KW-1133">Transmembrane helix</keyword>
<sequence>MEFIKAFAMFLSLAMCIFLFVYSYMEGIRICNEEGKVRATTFLFSLVSACIFGFTTHSLYFS</sequence>
<evidence type="ECO:0000313" key="2">
    <source>
        <dbReference type="EMBL" id="MBE4907493.1"/>
    </source>
</evidence>
<name>A0ABR9QG81_9BACI</name>
<dbReference type="EMBL" id="JADCLJ010000009">
    <property type="protein sequence ID" value="MBE4907493.1"/>
    <property type="molecule type" value="Genomic_DNA"/>
</dbReference>
<dbReference type="RefSeq" id="WP_193470196.1">
    <property type="nucleotide sequence ID" value="NZ_JADCLJ010000009.1"/>
</dbReference>
<proteinExistence type="predicted"/>
<dbReference type="Proteomes" id="UP001516662">
    <property type="component" value="Unassembled WGS sequence"/>
</dbReference>
<protein>
    <submittedName>
        <fullName evidence="2">Uncharacterized protein</fullName>
    </submittedName>
</protein>
<feature type="transmembrane region" description="Helical" evidence="1">
    <location>
        <begin position="37"/>
        <end position="60"/>
    </location>
</feature>
<organism evidence="2 3">
    <name type="scientific">Litchfieldia luteola</name>
    <dbReference type="NCBI Taxonomy" id="682179"/>
    <lineage>
        <taxon>Bacteria</taxon>
        <taxon>Bacillati</taxon>
        <taxon>Bacillota</taxon>
        <taxon>Bacilli</taxon>
        <taxon>Bacillales</taxon>
        <taxon>Bacillaceae</taxon>
        <taxon>Litchfieldia</taxon>
    </lineage>
</organism>
<keyword evidence="1" id="KW-0472">Membrane</keyword>
<reference evidence="2 3" key="1">
    <citation type="submission" date="2020-10" db="EMBL/GenBank/DDBJ databases">
        <title>Bacillus sp. HD4P25, an endophyte from a halophyte.</title>
        <authorList>
            <person name="Sun J.-Q."/>
        </authorList>
    </citation>
    <scope>NUCLEOTIDE SEQUENCE [LARGE SCALE GENOMIC DNA]</scope>
    <source>
        <strain evidence="2 3">YIM 93174</strain>
    </source>
</reference>
<evidence type="ECO:0000256" key="1">
    <source>
        <dbReference type="SAM" id="Phobius"/>
    </source>
</evidence>
<comment type="caution">
    <text evidence="2">The sequence shown here is derived from an EMBL/GenBank/DDBJ whole genome shotgun (WGS) entry which is preliminary data.</text>
</comment>
<evidence type="ECO:0000313" key="3">
    <source>
        <dbReference type="Proteomes" id="UP001516662"/>
    </source>
</evidence>
<keyword evidence="3" id="KW-1185">Reference proteome</keyword>